<evidence type="ECO:0000256" key="1">
    <source>
        <dbReference type="SAM" id="Phobius"/>
    </source>
</evidence>
<dbReference type="OrthoDB" id="7593905at2"/>
<evidence type="ECO:0000313" key="3">
    <source>
        <dbReference type="Proteomes" id="UP000035017"/>
    </source>
</evidence>
<name>A0A0D0KWQ7_AGRTU</name>
<dbReference type="AlphaFoldDB" id="A0A0D0KWQ7"/>
<reference evidence="2 3" key="1">
    <citation type="submission" date="2014-12" db="EMBL/GenBank/DDBJ databases">
        <title>16Stimator: statistical estimation of ribosomal gene copy numbers from draft genome assemblies.</title>
        <authorList>
            <person name="Perisin M.A."/>
            <person name="Vetter M."/>
            <person name="Gilbert J.A."/>
            <person name="Bergelson J."/>
        </authorList>
    </citation>
    <scope>NUCLEOTIDE SEQUENCE [LARGE SCALE GENOMIC DNA]</scope>
    <source>
        <strain evidence="2 3">MEJ076</strain>
    </source>
</reference>
<feature type="transmembrane region" description="Helical" evidence="1">
    <location>
        <begin position="113"/>
        <end position="133"/>
    </location>
</feature>
<feature type="transmembrane region" description="Helical" evidence="1">
    <location>
        <begin position="12"/>
        <end position="36"/>
    </location>
</feature>
<evidence type="ECO:0000313" key="2">
    <source>
        <dbReference type="EMBL" id="KIQ02869.1"/>
    </source>
</evidence>
<sequence>MAQDGKLDPLTAATVTIAWVIILNKPFYPATIWWLLGDGFQAAMISVISMLFFLAIPFLARRSPLAARIALPLIGTVDTVFETKLFGVASGTELFFAACVMLVAVSFRQSERLWQVGMTGVVFAGFLYTRYLLGDAWQMWSAPDLAKLLNLNAFAVACLTAFIALRYAGLQREGHSSGTRPS</sequence>
<gene>
    <name evidence="2" type="ORF">RU07_09750</name>
</gene>
<feature type="transmembrane region" description="Helical" evidence="1">
    <location>
        <begin position="145"/>
        <end position="168"/>
    </location>
</feature>
<proteinExistence type="predicted"/>
<dbReference type="Proteomes" id="UP000035017">
    <property type="component" value="Unassembled WGS sequence"/>
</dbReference>
<protein>
    <submittedName>
        <fullName evidence="2">Membrane protein</fullName>
    </submittedName>
</protein>
<dbReference type="EMBL" id="JXQV01000009">
    <property type="protein sequence ID" value="KIQ02869.1"/>
    <property type="molecule type" value="Genomic_DNA"/>
</dbReference>
<organism evidence="2 3">
    <name type="scientific">Agrobacterium tumefaciens</name>
    <dbReference type="NCBI Taxonomy" id="358"/>
    <lineage>
        <taxon>Bacteria</taxon>
        <taxon>Pseudomonadati</taxon>
        <taxon>Pseudomonadota</taxon>
        <taxon>Alphaproteobacteria</taxon>
        <taxon>Hyphomicrobiales</taxon>
        <taxon>Rhizobiaceae</taxon>
        <taxon>Rhizobium/Agrobacterium group</taxon>
        <taxon>Agrobacterium</taxon>
        <taxon>Agrobacterium tumefaciens complex</taxon>
    </lineage>
</organism>
<keyword evidence="1" id="KW-0812">Transmembrane</keyword>
<comment type="caution">
    <text evidence="2">The sequence shown here is derived from an EMBL/GenBank/DDBJ whole genome shotgun (WGS) entry which is preliminary data.</text>
</comment>
<accession>A0A0D0KWQ7</accession>
<feature type="transmembrane region" description="Helical" evidence="1">
    <location>
        <begin position="42"/>
        <end position="60"/>
    </location>
</feature>
<keyword evidence="1" id="KW-0472">Membrane</keyword>
<feature type="transmembrane region" description="Helical" evidence="1">
    <location>
        <begin position="85"/>
        <end position="107"/>
    </location>
</feature>
<keyword evidence="1" id="KW-1133">Transmembrane helix</keyword>